<comment type="caution">
    <text evidence="2">The sequence shown here is derived from an EMBL/GenBank/DDBJ whole genome shotgun (WGS) entry which is preliminary data.</text>
</comment>
<feature type="compositionally biased region" description="Basic and acidic residues" evidence="1">
    <location>
        <begin position="246"/>
        <end position="255"/>
    </location>
</feature>
<feature type="region of interest" description="Disordered" evidence="1">
    <location>
        <begin position="670"/>
        <end position="690"/>
    </location>
</feature>
<feature type="compositionally biased region" description="Polar residues" evidence="1">
    <location>
        <begin position="1182"/>
        <end position="1194"/>
    </location>
</feature>
<feature type="compositionally biased region" description="Low complexity" evidence="1">
    <location>
        <begin position="421"/>
        <end position="434"/>
    </location>
</feature>
<gene>
    <name evidence="2" type="ORF">BDN71DRAFT_1449825</name>
</gene>
<feature type="compositionally biased region" description="Pro residues" evidence="1">
    <location>
        <begin position="400"/>
        <end position="420"/>
    </location>
</feature>
<feature type="region of interest" description="Disordered" evidence="1">
    <location>
        <begin position="1264"/>
        <end position="1284"/>
    </location>
</feature>
<keyword evidence="3" id="KW-1185">Reference proteome</keyword>
<feature type="compositionally biased region" description="Pro residues" evidence="1">
    <location>
        <begin position="267"/>
        <end position="278"/>
    </location>
</feature>
<feature type="compositionally biased region" description="Low complexity" evidence="1">
    <location>
        <begin position="58"/>
        <end position="70"/>
    </location>
</feature>
<protein>
    <submittedName>
        <fullName evidence="2">Uncharacterized protein</fullName>
    </submittedName>
</protein>
<evidence type="ECO:0000256" key="1">
    <source>
        <dbReference type="SAM" id="MobiDB-lite"/>
    </source>
</evidence>
<feature type="compositionally biased region" description="Polar residues" evidence="1">
    <location>
        <begin position="1127"/>
        <end position="1138"/>
    </location>
</feature>
<organism evidence="2 3">
    <name type="scientific">Pleurotus eryngii</name>
    <name type="common">Boletus of the steppes</name>
    <dbReference type="NCBI Taxonomy" id="5323"/>
    <lineage>
        <taxon>Eukaryota</taxon>
        <taxon>Fungi</taxon>
        <taxon>Dikarya</taxon>
        <taxon>Basidiomycota</taxon>
        <taxon>Agaricomycotina</taxon>
        <taxon>Agaricomycetes</taxon>
        <taxon>Agaricomycetidae</taxon>
        <taxon>Agaricales</taxon>
        <taxon>Pleurotineae</taxon>
        <taxon>Pleurotaceae</taxon>
        <taxon>Pleurotus</taxon>
    </lineage>
</organism>
<feature type="compositionally biased region" description="Polar residues" evidence="1">
    <location>
        <begin position="183"/>
        <end position="193"/>
    </location>
</feature>
<accession>A0A9P5ZXY5</accession>
<feature type="region of interest" description="Disordered" evidence="1">
    <location>
        <begin position="1127"/>
        <end position="1161"/>
    </location>
</feature>
<sequence>MDQENIPIARTRPKMSELAVAKLSPLKRSDTFYADETLQLPSPPSSQLNIMDVDLRSMRGSSSDASRSLISPPPEEALRGTDDASTSPFAPSLVANSRSKPSSSKRKRTAASTSNSTSSYTAFRSTPILEATPNPKPRKQLRKHTRTLSNQSSESDIDMTSPLATGRRGTPTLRVTEHPEHTASPQTTPTRAQRTSPIRRTSTPSRSRITSPKTSPHKSRSQYLQSPHAQNPEANYIPPFAIAKLSFDESRDRNTSIRRARRSATPVIPPYEPPPDVFTPPKVVVLSPPTQSRRASSKPRMSRTKSATPKPESGKARKRVTGVLTVKTEMPEIDLTDPAPPPSPTDDPLLLSGPIDVPSSSRSRSRRSCDRTEESTPTARKQLVFSLPKIPDFRSKTPPLQFPTSPPAPPRSEEPPPANPAFPSDLPASSPLPSSDDDGCNDGSLEFLQPGPIQEFETSTDMDMDGGVLPIFNFDPNAADDAFSDSDDELPPPNPASKAAVVGEGEGEYTGRWRLLDVPIKNDPPSSATRERMDKWGNPISPFPKRLTKSVERLIFSPDVEAELTPGTPQQLPPEHPQVVEPEFELPEVTEPEPAEPAPVGAFDFDISFESAGGGENVGHEGDMFAFGDQSFEVELNDEGADEADEDHFSVPHGDQVEVADAQVIEERVQTVPPSPPAGNNELAEHQETEDVPMVVEGPPETTDLEIQTKSEDDFQPLDISTPFEFHGCEDEAMSDDPPTARVVSPMPTPEEHISISADDEMKVVPDVDSSNESDNEVGDTSVVEITSEDPVAAARAAAILKQHDYELYSRIMLTQRRKSTASRSTSPSGLDQTVRHSRRRSASAGGINKSRSPSQRGTSRRLSPRAVGGMIGDAVVIPGSPVMTLPELLQKAERDIRVESARRGAVDAIQRESPTWQDPYTTPCPPTRRFPLPSAPREQDAATPRVWLKDDWKILDSCFTDERLELGATVALGEDIEGDLDVLADVDDVSLDDVVDRFIDQIGGEAVAECYGDGWSRDSLLHRARALQDKQRKGHVPPPTIPAHVRTPSPFTFGKIRSPSMEIPDFTPAAMRYVPRTQAEPSNPYSQPSTDLPFQNLPAERPRTLPATLLAPRYSHLLDEAIVVSQSPSAGSRQELTPESEISDEPTQSELLPHKPWTPHQPMTMGKRVKGMLFSYLPSLSKTAPQPSRSSKAVSGLALPPPDILERPRKPVVTPVRPPPPKVPHPKELVNLHPAPVVPKKASFLPKREKPKRLVKLHPVTPPEVRPESVAFPRRRRSSGGSVKDLVKNFEQIEQVAGNVGGTLKRVKSVTELRKGKHLEHARPTWKP</sequence>
<feature type="compositionally biased region" description="Low complexity" evidence="1">
    <location>
        <begin position="194"/>
        <end position="214"/>
    </location>
</feature>
<feature type="compositionally biased region" description="Low complexity" evidence="1">
    <location>
        <begin position="472"/>
        <end position="481"/>
    </location>
</feature>
<feature type="region of interest" description="Disordered" evidence="1">
    <location>
        <begin position="37"/>
        <end position="542"/>
    </location>
</feature>
<feature type="compositionally biased region" description="Polar residues" evidence="1">
    <location>
        <begin position="221"/>
        <end position="233"/>
    </location>
</feature>
<evidence type="ECO:0000313" key="2">
    <source>
        <dbReference type="EMBL" id="KAF9493771.1"/>
    </source>
</evidence>
<feature type="region of interest" description="Disordered" evidence="1">
    <location>
        <begin position="1029"/>
        <end position="1050"/>
    </location>
</feature>
<evidence type="ECO:0000313" key="3">
    <source>
        <dbReference type="Proteomes" id="UP000807025"/>
    </source>
</evidence>
<reference evidence="2" key="1">
    <citation type="submission" date="2020-11" db="EMBL/GenBank/DDBJ databases">
        <authorList>
            <consortium name="DOE Joint Genome Institute"/>
            <person name="Ahrendt S."/>
            <person name="Riley R."/>
            <person name="Andreopoulos W."/>
            <person name="Labutti K."/>
            <person name="Pangilinan J."/>
            <person name="Ruiz-Duenas F.J."/>
            <person name="Barrasa J.M."/>
            <person name="Sanchez-Garcia M."/>
            <person name="Camarero S."/>
            <person name="Miyauchi S."/>
            <person name="Serrano A."/>
            <person name="Linde D."/>
            <person name="Babiker R."/>
            <person name="Drula E."/>
            <person name="Ayuso-Fernandez I."/>
            <person name="Pacheco R."/>
            <person name="Padilla G."/>
            <person name="Ferreira P."/>
            <person name="Barriuso J."/>
            <person name="Kellner H."/>
            <person name="Castanera R."/>
            <person name="Alfaro M."/>
            <person name="Ramirez L."/>
            <person name="Pisabarro A.G."/>
            <person name="Kuo A."/>
            <person name="Tritt A."/>
            <person name="Lipzen A."/>
            <person name="He G."/>
            <person name="Yan M."/>
            <person name="Ng V."/>
            <person name="Cullen D."/>
            <person name="Martin F."/>
            <person name="Rosso M.-N."/>
            <person name="Henrissat B."/>
            <person name="Hibbett D."/>
            <person name="Martinez A.T."/>
            <person name="Grigoriev I.V."/>
        </authorList>
    </citation>
    <scope>NUCLEOTIDE SEQUENCE</scope>
    <source>
        <strain evidence="2">ATCC 90797</strain>
    </source>
</reference>
<dbReference type="OrthoDB" id="3258279at2759"/>
<dbReference type="Proteomes" id="UP000807025">
    <property type="component" value="Unassembled WGS sequence"/>
</dbReference>
<name>A0A9P5ZXY5_PLEER</name>
<proteinExistence type="predicted"/>
<feature type="compositionally biased region" description="Low complexity" evidence="1">
    <location>
        <begin position="110"/>
        <end position="122"/>
    </location>
</feature>
<feature type="compositionally biased region" description="Polar residues" evidence="1">
    <location>
        <begin position="822"/>
        <end position="832"/>
    </location>
</feature>
<dbReference type="EMBL" id="MU154581">
    <property type="protein sequence ID" value="KAF9493771.1"/>
    <property type="molecule type" value="Genomic_DNA"/>
</dbReference>
<feature type="region of interest" description="Disordered" evidence="1">
    <location>
        <begin position="816"/>
        <end position="866"/>
    </location>
</feature>
<feature type="compositionally biased region" description="Basic residues" evidence="1">
    <location>
        <begin position="136"/>
        <end position="146"/>
    </location>
</feature>
<feature type="region of interest" description="Disordered" evidence="1">
    <location>
        <begin position="1182"/>
        <end position="1230"/>
    </location>
</feature>